<dbReference type="EMBL" id="CP061038">
    <property type="protein sequence ID" value="QNQ11499.1"/>
    <property type="molecule type" value="Genomic_DNA"/>
</dbReference>
<dbReference type="Pfam" id="PF05960">
    <property type="entry name" value="DUF885"/>
    <property type="match status" value="1"/>
</dbReference>
<reference evidence="2 3" key="1">
    <citation type="submission" date="2020-09" db="EMBL/GenBank/DDBJ databases">
        <title>Sphingomonas sp., a new species isolated from pork steak.</title>
        <authorList>
            <person name="Heidler von Heilborn D."/>
        </authorList>
    </citation>
    <scope>NUCLEOTIDE SEQUENCE [LARGE SCALE GENOMIC DNA]</scope>
    <source>
        <strain evidence="3">S8-3T</strain>
    </source>
</reference>
<proteinExistence type="predicted"/>
<feature type="chain" id="PRO_5028989381" evidence="1">
    <location>
        <begin position="21"/>
        <end position="577"/>
    </location>
</feature>
<evidence type="ECO:0000256" key="1">
    <source>
        <dbReference type="SAM" id="SignalP"/>
    </source>
</evidence>
<dbReference type="KEGG" id="spap:H3Z74_10400"/>
<feature type="signal peptide" evidence="1">
    <location>
        <begin position="1"/>
        <end position="20"/>
    </location>
</feature>
<gene>
    <name evidence="2" type="ORF">H3Z74_10400</name>
</gene>
<name>A0A7H0LP96_9SPHN</name>
<dbReference type="PANTHER" id="PTHR33361">
    <property type="entry name" value="GLR0591 PROTEIN"/>
    <property type="match status" value="1"/>
</dbReference>
<dbReference type="AlphaFoldDB" id="A0A7H0LP96"/>
<evidence type="ECO:0000313" key="2">
    <source>
        <dbReference type="EMBL" id="QNQ11499.1"/>
    </source>
</evidence>
<accession>A0A7H0LP96</accession>
<dbReference type="PANTHER" id="PTHR33361:SF15">
    <property type="entry name" value="DUF885 FAMILY LIPOPROTEIN"/>
    <property type="match status" value="1"/>
</dbReference>
<protein>
    <submittedName>
        <fullName evidence="2">DUF885 domain-containing protein</fullName>
    </submittedName>
</protein>
<keyword evidence="1" id="KW-0732">Signal</keyword>
<dbReference type="PROSITE" id="PS51257">
    <property type="entry name" value="PROKAR_LIPOPROTEIN"/>
    <property type="match status" value="1"/>
</dbReference>
<dbReference type="RefSeq" id="WP_187763780.1">
    <property type="nucleotide sequence ID" value="NZ_CP061038.1"/>
</dbReference>
<keyword evidence="3" id="KW-1185">Reference proteome</keyword>
<dbReference type="Proteomes" id="UP000516148">
    <property type="component" value="Chromosome"/>
</dbReference>
<dbReference type="InterPro" id="IPR010281">
    <property type="entry name" value="DUF885"/>
</dbReference>
<organism evidence="2 3">
    <name type="scientific">Sphingomonas alpina</name>
    <dbReference type="NCBI Taxonomy" id="653931"/>
    <lineage>
        <taxon>Bacteria</taxon>
        <taxon>Pseudomonadati</taxon>
        <taxon>Pseudomonadota</taxon>
        <taxon>Alphaproteobacteria</taxon>
        <taxon>Sphingomonadales</taxon>
        <taxon>Sphingomonadaceae</taxon>
        <taxon>Sphingomonas</taxon>
    </lineage>
</organism>
<sequence length="577" mass="63160">MRLKLLAGIAVLGLAACAPSTTTVSNTTIELTLPTANWAGFRDAFIEGWFKIDPANAVYQGRHDFDGGLGDWSAAGLKRQGDFLRDAIVKARAFDAAKLGKQDAFERDYLVGVAEGKLFWLEDADQPHTNPAWYVGAGLDPNVYIARNYADAPTRMKAMIAFLQKVPAAAANIRANLKTPMPLSYINYGAAGFNGFADYYTGDAKKAFAGVQDAALQKQFDEAAGPASKAMKDLGSWLESQKATATQDFALGADKFSRMIKMTEGVDVPLDQLEKAGRADLKRNQDALKAACAQFAPGATIPACMAKMNANMPEGGPVAEARKQIPLLKAFVIAKDIVSIPDNEQALVEESPPYNRQNSAYIDPPGPFEKGIPSIYYISPPDPSWSKAEQDGFVPGKMDLLFTSVHEVMPGHFLQFRHANASPSLFGRLFVGYAFAEGWAHYAEEMMWDAGLNDGDAETHIGQLSNALLRNCRYLSAIGLHARGMTQEQSRKMFVDECYQDEGNAKQQSARGTYDPAYLNYTMGKLLIRKLRDDWVATRGGRKAWKSFHDEFLKYGGPPIPLVRQAMMGEPTAKAVF</sequence>
<evidence type="ECO:0000313" key="3">
    <source>
        <dbReference type="Proteomes" id="UP000516148"/>
    </source>
</evidence>